<keyword evidence="2" id="KW-1185">Reference proteome</keyword>
<dbReference type="AlphaFoldDB" id="A0ABD3U7J5"/>
<organism evidence="1 2">
    <name type="scientific">Penstemon smallii</name>
    <dbReference type="NCBI Taxonomy" id="265156"/>
    <lineage>
        <taxon>Eukaryota</taxon>
        <taxon>Viridiplantae</taxon>
        <taxon>Streptophyta</taxon>
        <taxon>Embryophyta</taxon>
        <taxon>Tracheophyta</taxon>
        <taxon>Spermatophyta</taxon>
        <taxon>Magnoliopsida</taxon>
        <taxon>eudicotyledons</taxon>
        <taxon>Gunneridae</taxon>
        <taxon>Pentapetalae</taxon>
        <taxon>asterids</taxon>
        <taxon>lamiids</taxon>
        <taxon>Lamiales</taxon>
        <taxon>Plantaginaceae</taxon>
        <taxon>Cheloneae</taxon>
        <taxon>Penstemon</taxon>
    </lineage>
</organism>
<proteinExistence type="predicted"/>
<comment type="caution">
    <text evidence="1">The sequence shown here is derived from an EMBL/GenBank/DDBJ whole genome shotgun (WGS) entry which is preliminary data.</text>
</comment>
<dbReference type="Proteomes" id="UP001634393">
    <property type="component" value="Unassembled WGS sequence"/>
</dbReference>
<name>A0ABD3U7J5_9LAMI</name>
<evidence type="ECO:0000313" key="1">
    <source>
        <dbReference type="EMBL" id="KAL3844886.1"/>
    </source>
</evidence>
<gene>
    <name evidence="1" type="ORF">ACJIZ3_002289</name>
</gene>
<accession>A0ABD3U7J5</accession>
<sequence>MKNEQTNFIFIEVWKKYFQYTKILLVLLYLLIKI</sequence>
<protein>
    <submittedName>
        <fullName evidence="1">Uncharacterized protein</fullName>
    </submittedName>
</protein>
<reference evidence="1 2" key="1">
    <citation type="submission" date="2024-12" db="EMBL/GenBank/DDBJ databases">
        <title>The unique morphological basis and parallel evolutionary history of personate flowers in Penstemon.</title>
        <authorList>
            <person name="Depatie T.H."/>
            <person name="Wessinger C.A."/>
        </authorList>
    </citation>
    <scope>NUCLEOTIDE SEQUENCE [LARGE SCALE GENOMIC DNA]</scope>
    <source>
        <strain evidence="1">WTNN_2</strain>
        <tissue evidence="1">Leaf</tissue>
    </source>
</reference>
<evidence type="ECO:0000313" key="2">
    <source>
        <dbReference type="Proteomes" id="UP001634393"/>
    </source>
</evidence>
<dbReference type="EMBL" id="JBJXBP010000002">
    <property type="protein sequence ID" value="KAL3844886.1"/>
    <property type="molecule type" value="Genomic_DNA"/>
</dbReference>